<evidence type="ECO:0000313" key="1">
    <source>
        <dbReference type="EMBL" id="RHZ83214.1"/>
    </source>
</evidence>
<keyword evidence="2" id="KW-1185">Reference proteome</keyword>
<dbReference type="SUPFAM" id="SSF53098">
    <property type="entry name" value="Ribonuclease H-like"/>
    <property type="match status" value="1"/>
</dbReference>
<proteinExistence type="predicted"/>
<dbReference type="InterPro" id="IPR012337">
    <property type="entry name" value="RNaseH-like_sf"/>
</dbReference>
<evidence type="ECO:0000313" key="2">
    <source>
        <dbReference type="Proteomes" id="UP000266861"/>
    </source>
</evidence>
<dbReference type="Proteomes" id="UP000266861">
    <property type="component" value="Unassembled WGS sequence"/>
</dbReference>
<dbReference type="AlphaFoldDB" id="A0A397JDE4"/>
<protein>
    <recommendedName>
        <fullName evidence="3">DUF659 domain-containing protein</fullName>
    </recommendedName>
</protein>
<comment type="caution">
    <text evidence="1">The sequence shown here is derived from an EMBL/GenBank/DDBJ whole genome shotgun (WGS) entry which is preliminary data.</text>
</comment>
<name>A0A397JDE4_9GLOM</name>
<dbReference type="EMBL" id="PQFF01000092">
    <property type="protein sequence ID" value="RHZ83214.1"/>
    <property type="molecule type" value="Genomic_DNA"/>
</dbReference>
<evidence type="ECO:0008006" key="3">
    <source>
        <dbReference type="Google" id="ProtNLM"/>
    </source>
</evidence>
<sequence length="439" mass="50993">MQNIGIEKFVAVVTDHGANLRVARRIIHETNSFILDLRCMAHAINLVASDFAEIESVKKIISNCGRGEIQSYCKTRWGTLYTTTNSITQSKPVFYLITENHPEVITNIKVYTLLQNEEFYSNCYQIASILKPVKELTNVLEARDANLADCFIGLIKLGAKINQISFGNPWKSIIISNYNRRLGEFINRSMELKQAALNEIYETASIMWHNLGHSEESCLKLLMEMKLWKRNVAPYNLTYDTYQETPMKWWLSINIQEDETDQLQELALLLFSIVPSQAVCERNFSMLKWFFGEKHMNLNLSKIESMTKIRSYYISNTDKEIRFRDKNLSEHELRNNINESVITYNTFEKNGILERDENIEYERNKNLEENTEIENELSTSLNINQLVENPFVDLTLPAFLTTGNNLFTNNRLNTNIKSRNIDNMEYDPIKLAQSALNEE</sequence>
<dbReference type="STRING" id="1348612.A0A397JDE4"/>
<reference evidence="1 2" key="1">
    <citation type="submission" date="2018-08" db="EMBL/GenBank/DDBJ databases">
        <title>Genome and evolution of the arbuscular mycorrhizal fungus Diversispora epigaea (formerly Glomus versiforme) and its bacterial endosymbionts.</title>
        <authorList>
            <person name="Sun X."/>
            <person name="Fei Z."/>
            <person name="Harrison M."/>
        </authorList>
    </citation>
    <scope>NUCLEOTIDE SEQUENCE [LARGE SCALE GENOMIC DNA]</scope>
    <source>
        <strain evidence="1 2">IT104</strain>
    </source>
</reference>
<accession>A0A397JDE4</accession>
<dbReference type="OrthoDB" id="3226942at2759"/>
<organism evidence="1 2">
    <name type="scientific">Diversispora epigaea</name>
    <dbReference type="NCBI Taxonomy" id="1348612"/>
    <lineage>
        <taxon>Eukaryota</taxon>
        <taxon>Fungi</taxon>
        <taxon>Fungi incertae sedis</taxon>
        <taxon>Mucoromycota</taxon>
        <taxon>Glomeromycotina</taxon>
        <taxon>Glomeromycetes</taxon>
        <taxon>Diversisporales</taxon>
        <taxon>Diversisporaceae</taxon>
        <taxon>Diversispora</taxon>
    </lineage>
</organism>
<gene>
    <name evidence="1" type="ORF">Glove_99g229</name>
</gene>